<evidence type="ECO:0000313" key="1">
    <source>
        <dbReference type="EMBL" id="MBW0559830.1"/>
    </source>
</evidence>
<dbReference type="EMBL" id="AVOT02068692">
    <property type="protein sequence ID" value="MBW0559830.1"/>
    <property type="molecule type" value="Genomic_DNA"/>
</dbReference>
<organism evidence="1 2">
    <name type="scientific">Austropuccinia psidii MF-1</name>
    <dbReference type="NCBI Taxonomy" id="1389203"/>
    <lineage>
        <taxon>Eukaryota</taxon>
        <taxon>Fungi</taxon>
        <taxon>Dikarya</taxon>
        <taxon>Basidiomycota</taxon>
        <taxon>Pucciniomycotina</taxon>
        <taxon>Pucciniomycetes</taxon>
        <taxon>Pucciniales</taxon>
        <taxon>Sphaerophragmiaceae</taxon>
        <taxon>Austropuccinia</taxon>
    </lineage>
</organism>
<dbReference type="AlphaFoldDB" id="A0A9Q3JB62"/>
<evidence type="ECO:0000313" key="2">
    <source>
        <dbReference type="Proteomes" id="UP000765509"/>
    </source>
</evidence>
<proteinExistence type="predicted"/>
<sequence>METCFTNLLKRSGQTIPSLDSKVWTEGGSFLPPPDVVQPPPLITKEIVEARLYCDSVEDAVIKIKQKQDSVALLIVSLPCGMAQLYCCIATRRLSNDAGCKCKIWTF</sequence>
<comment type="caution">
    <text evidence="1">The sequence shown here is derived from an EMBL/GenBank/DDBJ whole genome shotgun (WGS) entry which is preliminary data.</text>
</comment>
<reference evidence="1" key="1">
    <citation type="submission" date="2021-03" db="EMBL/GenBank/DDBJ databases">
        <title>Draft genome sequence of rust myrtle Austropuccinia psidii MF-1, a brazilian biotype.</title>
        <authorList>
            <person name="Quecine M.C."/>
            <person name="Pachon D.M.R."/>
            <person name="Bonatelli M.L."/>
            <person name="Correr F.H."/>
            <person name="Franceschini L.M."/>
            <person name="Leite T.F."/>
            <person name="Margarido G.R.A."/>
            <person name="Almeida C.A."/>
            <person name="Ferrarezi J.A."/>
            <person name="Labate C.A."/>
        </authorList>
    </citation>
    <scope>NUCLEOTIDE SEQUENCE</scope>
    <source>
        <strain evidence="1">MF-1</strain>
    </source>
</reference>
<keyword evidence="2" id="KW-1185">Reference proteome</keyword>
<gene>
    <name evidence="1" type="ORF">O181_099545</name>
</gene>
<dbReference type="Proteomes" id="UP000765509">
    <property type="component" value="Unassembled WGS sequence"/>
</dbReference>
<name>A0A9Q3JB62_9BASI</name>
<protein>
    <submittedName>
        <fullName evidence="1">Uncharacterized protein</fullName>
    </submittedName>
</protein>
<accession>A0A9Q3JB62</accession>